<protein>
    <submittedName>
        <fullName evidence="2">Methyltransferase domain-containing protein</fullName>
    </submittedName>
</protein>
<keyword evidence="3" id="KW-1185">Reference proteome</keyword>
<evidence type="ECO:0000259" key="1">
    <source>
        <dbReference type="Pfam" id="PF08241"/>
    </source>
</evidence>
<accession>A0A1I6KIN2</accession>
<reference evidence="2 3" key="1">
    <citation type="submission" date="2016-10" db="EMBL/GenBank/DDBJ databases">
        <authorList>
            <person name="de Groot N.N."/>
        </authorList>
    </citation>
    <scope>NUCLEOTIDE SEQUENCE [LARGE SCALE GENOMIC DNA]</scope>
    <source>
        <strain evidence="2 3">CGMCC 1.10457</strain>
    </source>
</reference>
<keyword evidence="2" id="KW-0808">Transferase</keyword>
<dbReference type="InterPro" id="IPR029063">
    <property type="entry name" value="SAM-dependent_MTases_sf"/>
</dbReference>
<dbReference type="GO" id="GO:0032259">
    <property type="term" value="P:methylation"/>
    <property type="evidence" value="ECO:0007669"/>
    <property type="project" value="UniProtKB-KW"/>
</dbReference>
<dbReference type="PANTHER" id="PTHR43591:SF24">
    <property type="entry name" value="2-METHOXY-6-POLYPRENYL-1,4-BENZOQUINOL METHYLASE, MITOCHONDRIAL"/>
    <property type="match status" value="1"/>
</dbReference>
<dbReference type="SUPFAM" id="SSF53335">
    <property type="entry name" value="S-adenosyl-L-methionine-dependent methyltransferases"/>
    <property type="match status" value="1"/>
</dbReference>
<dbReference type="CDD" id="cd02440">
    <property type="entry name" value="AdoMet_MTases"/>
    <property type="match status" value="1"/>
</dbReference>
<dbReference type="GO" id="GO:0008757">
    <property type="term" value="F:S-adenosylmethionine-dependent methyltransferase activity"/>
    <property type="evidence" value="ECO:0007669"/>
    <property type="project" value="InterPro"/>
</dbReference>
<evidence type="ECO:0000313" key="2">
    <source>
        <dbReference type="EMBL" id="SFR90908.1"/>
    </source>
</evidence>
<proteinExistence type="predicted"/>
<organism evidence="2 3">
    <name type="scientific">Halomicrobium zhouii</name>
    <dbReference type="NCBI Taxonomy" id="767519"/>
    <lineage>
        <taxon>Archaea</taxon>
        <taxon>Methanobacteriati</taxon>
        <taxon>Methanobacteriota</taxon>
        <taxon>Stenosarchaea group</taxon>
        <taxon>Halobacteria</taxon>
        <taxon>Halobacteriales</taxon>
        <taxon>Haloarculaceae</taxon>
        <taxon>Halomicrobium</taxon>
    </lineage>
</organism>
<keyword evidence="2" id="KW-0489">Methyltransferase</keyword>
<dbReference type="EMBL" id="FOZK01000001">
    <property type="protein sequence ID" value="SFR90908.1"/>
    <property type="molecule type" value="Genomic_DNA"/>
</dbReference>
<dbReference type="OrthoDB" id="57427at2157"/>
<sequence length="259" mass="28675">MNDPDRENRKLWDEWSDEFQALWNADTDEGGLPPVYTPLPDPEDLAKWQAERLPDREDLDFVELGCGGGQGTVGTASEGVGTAVGVDFSFQQLRHATRVRNVYGADAEFVTGDVADLPLANGAFDLAYSGYVYFMVEDVDAALAEARRVLRDGGLLTFQVPHPFHEQFDPATVELARSYHDTGPRREKFDDILHDDIVVFDRTVGDLHTALVDAGFTVRELFETPSSDDPDDYDDGDASTSPELQAMVPRTLGFWAVAE</sequence>
<dbReference type="AlphaFoldDB" id="A0A1I6KIN2"/>
<gene>
    <name evidence="2" type="ORF">SAMN05216559_0852</name>
</gene>
<dbReference type="Gene3D" id="3.40.50.150">
    <property type="entry name" value="Vaccinia Virus protein VP39"/>
    <property type="match status" value="1"/>
</dbReference>
<dbReference type="InterPro" id="IPR013216">
    <property type="entry name" value="Methyltransf_11"/>
</dbReference>
<dbReference type="RefSeq" id="WP_089814179.1">
    <property type="nucleotide sequence ID" value="NZ_FOZK01000001.1"/>
</dbReference>
<evidence type="ECO:0000313" key="3">
    <source>
        <dbReference type="Proteomes" id="UP000199062"/>
    </source>
</evidence>
<dbReference type="Proteomes" id="UP000199062">
    <property type="component" value="Unassembled WGS sequence"/>
</dbReference>
<dbReference type="STRING" id="767519.SAMN05216559_0852"/>
<dbReference type="Pfam" id="PF08241">
    <property type="entry name" value="Methyltransf_11"/>
    <property type="match status" value="1"/>
</dbReference>
<name>A0A1I6KIN2_9EURY</name>
<dbReference type="PANTHER" id="PTHR43591">
    <property type="entry name" value="METHYLTRANSFERASE"/>
    <property type="match status" value="1"/>
</dbReference>
<feature type="domain" description="Methyltransferase type 11" evidence="1">
    <location>
        <begin position="63"/>
        <end position="157"/>
    </location>
</feature>